<protein>
    <submittedName>
        <fullName evidence="1">2743_t:CDS:1</fullName>
    </submittedName>
</protein>
<name>A0ACA9NB80_9GLOM</name>
<proteinExistence type="predicted"/>
<feature type="non-terminal residue" evidence="1">
    <location>
        <position position="1"/>
    </location>
</feature>
<accession>A0ACA9NB80</accession>
<reference evidence="1" key="1">
    <citation type="submission" date="2021-06" db="EMBL/GenBank/DDBJ databases">
        <authorList>
            <person name="Kallberg Y."/>
            <person name="Tangrot J."/>
            <person name="Rosling A."/>
        </authorList>
    </citation>
    <scope>NUCLEOTIDE SEQUENCE</scope>
    <source>
        <strain evidence="1">MA461A</strain>
    </source>
</reference>
<comment type="caution">
    <text evidence="1">The sequence shown here is derived from an EMBL/GenBank/DDBJ whole genome shotgun (WGS) entry which is preliminary data.</text>
</comment>
<dbReference type="Proteomes" id="UP000789920">
    <property type="component" value="Unassembled WGS sequence"/>
</dbReference>
<sequence>HLSSDQNRRLQKKVTETAQERESHLARDRERKRCKARTNANLQQESEQPVISVNIESIYTISENISTLSQIENIDNTSENEEIIIAIFSELGSHVDIFIHQTRTKRDENRIINTVNYQTLNKNQQKSEVDAVNLNKLESLKNPVVKVLAKHTSDQEAKKADSDIAKEAGLVNGSIGTIYDILYNKNGLYFLPVAVFIAFNNYNGPAIRTLE</sequence>
<evidence type="ECO:0000313" key="2">
    <source>
        <dbReference type="Proteomes" id="UP000789920"/>
    </source>
</evidence>
<gene>
    <name evidence="1" type="ORF">RPERSI_LOCUS7697</name>
</gene>
<keyword evidence="2" id="KW-1185">Reference proteome</keyword>
<evidence type="ECO:0000313" key="1">
    <source>
        <dbReference type="EMBL" id="CAG8646580.1"/>
    </source>
</evidence>
<organism evidence="1 2">
    <name type="scientific">Racocetra persica</name>
    <dbReference type="NCBI Taxonomy" id="160502"/>
    <lineage>
        <taxon>Eukaryota</taxon>
        <taxon>Fungi</taxon>
        <taxon>Fungi incertae sedis</taxon>
        <taxon>Mucoromycota</taxon>
        <taxon>Glomeromycotina</taxon>
        <taxon>Glomeromycetes</taxon>
        <taxon>Diversisporales</taxon>
        <taxon>Gigasporaceae</taxon>
        <taxon>Racocetra</taxon>
    </lineage>
</organism>
<dbReference type="EMBL" id="CAJVQC010013256">
    <property type="protein sequence ID" value="CAG8646580.1"/>
    <property type="molecule type" value="Genomic_DNA"/>
</dbReference>
<feature type="non-terminal residue" evidence="1">
    <location>
        <position position="211"/>
    </location>
</feature>